<dbReference type="InterPro" id="IPR032710">
    <property type="entry name" value="NTF2-like_dom_sf"/>
</dbReference>
<accession>A0A1J0VTQ6</accession>
<dbReference type="KEGG" id="nsl:BOX37_17235"/>
<proteinExistence type="predicted"/>
<evidence type="ECO:0000259" key="1">
    <source>
        <dbReference type="Pfam" id="PF07858"/>
    </source>
</evidence>
<evidence type="ECO:0000313" key="3">
    <source>
        <dbReference type="Proteomes" id="UP000183810"/>
    </source>
</evidence>
<keyword evidence="3" id="KW-1185">Reference proteome</keyword>
<reference evidence="2" key="1">
    <citation type="submission" date="2016-11" db="EMBL/GenBank/DDBJ databases">
        <authorList>
            <person name="Jaros S."/>
            <person name="Januszkiewicz K."/>
            <person name="Wedrychowicz H."/>
        </authorList>
    </citation>
    <scope>NUCLEOTIDE SEQUENCE [LARGE SCALE GENOMIC DNA]</scope>
    <source>
        <strain evidence="2">Y48</strain>
    </source>
</reference>
<dbReference type="SUPFAM" id="SSF54427">
    <property type="entry name" value="NTF2-like"/>
    <property type="match status" value="1"/>
</dbReference>
<evidence type="ECO:0000313" key="2">
    <source>
        <dbReference type="EMBL" id="APE35401.1"/>
    </source>
</evidence>
<dbReference type="GO" id="GO:0016787">
    <property type="term" value="F:hydrolase activity"/>
    <property type="evidence" value="ECO:0007669"/>
    <property type="project" value="UniProtKB-KW"/>
</dbReference>
<organism evidence="2 3">
    <name type="scientific">Nocardia mangyaensis</name>
    <dbReference type="NCBI Taxonomy" id="2213200"/>
    <lineage>
        <taxon>Bacteria</taxon>
        <taxon>Bacillati</taxon>
        <taxon>Actinomycetota</taxon>
        <taxon>Actinomycetes</taxon>
        <taxon>Mycobacteriales</taxon>
        <taxon>Nocardiaceae</taxon>
        <taxon>Nocardia</taxon>
    </lineage>
</organism>
<dbReference type="AlphaFoldDB" id="A0A1J0VTQ6"/>
<feature type="domain" description="Limonene-1,2-epoxide hydrolase" evidence="1">
    <location>
        <begin position="25"/>
        <end position="124"/>
    </location>
</feature>
<dbReference type="Gene3D" id="3.10.450.50">
    <property type="match status" value="1"/>
</dbReference>
<sequence length="128" mass="14460">MTTPTVHTPDSLVTEFCARWRQGTADELTEYFTDDATYHNIPMQAVTGREAIRDFLRGFLGTFGGIDFQVRHQVSAGNLVMNERVDSFTINEQRIDLPVTGVFEIVDGRIHAWRDYFDMATVTAALQG</sequence>
<dbReference type="InterPro" id="IPR013100">
    <property type="entry name" value="LEH"/>
</dbReference>
<name>A0A1J0VTQ6_9NOCA</name>
<dbReference type="EMBL" id="CP018082">
    <property type="protein sequence ID" value="APE35401.1"/>
    <property type="molecule type" value="Genomic_DNA"/>
</dbReference>
<dbReference type="RefSeq" id="WP_071928590.1">
    <property type="nucleotide sequence ID" value="NZ_CP018082.1"/>
</dbReference>
<dbReference type="Pfam" id="PF07858">
    <property type="entry name" value="LEH"/>
    <property type="match status" value="1"/>
</dbReference>
<gene>
    <name evidence="2" type="ORF">BOX37_17235</name>
</gene>
<dbReference type="OrthoDB" id="9781757at2"/>
<keyword evidence="2" id="KW-0378">Hydrolase</keyword>
<protein>
    <submittedName>
        <fullName evidence="2">Limonene-1,2-epoxide hydrolase</fullName>
    </submittedName>
</protein>
<dbReference type="Proteomes" id="UP000183810">
    <property type="component" value="Chromosome"/>
</dbReference>